<sequence length="171" mass="18072">MSKKLALFENQEQAIKTIEALQKDGFATTEITVLAKNKEHSRRIESETDVHVDELIELAQVADDNEAHVKGVFVTGALGVSPVGSGSMPGAYPLVGASGLVGMDFSSDFDKALGGFELEDSQRDACSEAIWAGSIAVIIETAESKSDSGSGISRLDKAEAAFRINGAQQIL</sequence>
<comment type="caution">
    <text evidence="2">The sequence shown here is derived from an EMBL/GenBank/DDBJ whole genome shotgun (WGS) entry which is preliminary data.</text>
</comment>
<evidence type="ECO:0000259" key="1">
    <source>
        <dbReference type="Pfam" id="PF11181"/>
    </source>
</evidence>
<keyword evidence="3" id="KW-1185">Reference proteome</keyword>
<dbReference type="AlphaFoldDB" id="A0A934J6L6"/>
<proteinExistence type="predicted"/>
<evidence type="ECO:0000313" key="3">
    <source>
        <dbReference type="Proteomes" id="UP000640274"/>
    </source>
</evidence>
<feature type="domain" description="General stress protein 17M-like" evidence="1">
    <location>
        <begin position="4"/>
        <end position="50"/>
    </location>
</feature>
<name>A0A934J6L6_9BACL</name>
<dbReference type="InterPro" id="IPR025889">
    <property type="entry name" value="GSP17M-like_dom"/>
</dbReference>
<protein>
    <submittedName>
        <fullName evidence="2">General stress protein</fullName>
    </submittedName>
</protein>
<accession>A0A934J6L6</accession>
<dbReference type="Pfam" id="PF11181">
    <property type="entry name" value="YflT"/>
    <property type="match status" value="1"/>
</dbReference>
<organism evidence="2 3">
    <name type="scientific">Paenibacillus roseus</name>
    <dbReference type="NCBI Taxonomy" id="2798579"/>
    <lineage>
        <taxon>Bacteria</taxon>
        <taxon>Bacillati</taxon>
        <taxon>Bacillota</taxon>
        <taxon>Bacilli</taxon>
        <taxon>Bacillales</taxon>
        <taxon>Paenibacillaceae</taxon>
        <taxon>Paenibacillus</taxon>
    </lineage>
</organism>
<dbReference type="Proteomes" id="UP000640274">
    <property type="component" value="Unassembled WGS sequence"/>
</dbReference>
<reference evidence="2" key="1">
    <citation type="submission" date="2020-12" db="EMBL/GenBank/DDBJ databases">
        <authorList>
            <person name="Huq M.A."/>
        </authorList>
    </citation>
    <scope>NUCLEOTIDE SEQUENCE</scope>
    <source>
        <strain evidence="2">MAHUQ-46</strain>
    </source>
</reference>
<dbReference type="EMBL" id="JAELUP010000024">
    <property type="protein sequence ID" value="MBJ6361342.1"/>
    <property type="molecule type" value="Genomic_DNA"/>
</dbReference>
<dbReference type="RefSeq" id="WP_199018888.1">
    <property type="nucleotide sequence ID" value="NZ_JAELUP010000024.1"/>
</dbReference>
<evidence type="ECO:0000313" key="2">
    <source>
        <dbReference type="EMBL" id="MBJ6361342.1"/>
    </source>
</evidence>
<gene>
    <name evidence="2" type="ORF">JFN88_08495</name>
</gene>